<protein>
    <submittedName>
        <fullName evidence="1">RNA-directed DNA polymerase (Reversetranscriptase)-related family protein</fullName>
    </submittedName>
</protein>
<keyword evidence="1" id="KW-0548">Nucleotidyltransferase</keyword>
<dbReference type="GO" id="GO:0003964">
    <property type="term" value="F:RNA-directed DNA polymerase activity"/>
    <property type="evidence" value="ECO:0007669"/>
    <property type="project" value="UniProtKB-KW"/>
</dbReference>
<keyword evidence="2" id="KW-1185">Reference proteome</keyword>
<proteinExistence type="predicted"/>
<gene>
    <name evidence="1" type="ORF">STAS_15562</name>
</gene>
<keyword evidence="1" id="KW-0695">RNA-directed DNA polymerase</keyword>
<evidence type="ECO:0000313" key="2">
    <source>
        <dbReference type="Proteomes" id="UP000325081"/>
    </source>
</evidence>
<comment type="caution">
    <text evidence="1">The sequence shown here is derived from an EMBL/GenBank/DDBJ whole genome shotgun (WGS) entry which is preliminary data.</text>
</comment>
<organism evidence="1 2">
    <name type="scientific">Striga asiatica</name>
    <name type="common">Asiatic witchweed</name>
    <name type="synonym">Buchnera asiatica</name>
    <dbReference type="NCBI Taxonomy" id="4170"/>
    <lineage>
        <taxon>Eukaryota</taxon>
        <taxon>Viridiplantae</taxon>
        <taxon>Streptophyta</taxon>
        <taxon>Embryophyta</taxon>
        <taxon>Tracheophyta</taxon>
        <taxon>Spermatophyta</taxon>
        <taxon>Magnoliopsida</taxon>
        <taxon>eudicotyledons</taxon>
        <taxon>Gunneridae</taxon>
        <taxon>Pentapetalae</taxon>
        <taxon>asterids</taxon>
        <taxon>lamiids</taxon>
        <taxon>Lamiales</taxon>
        <taxon>Orobanchaceae</taxon>
        <taxon>Buchnereae</taxon>
        <taxon>Striga</taxon>
    </lineage>
</organism>
<name>A0A5A7Q267_STRAF</name>
<dbReference type="Proteomes" id="UP000325081">
    <property type="component" value="Unassembled WGS sequence"/>
</dbReference>
<dbReference type="OrthoDB" id="1748778at2759"/>
<keyword evidence="1" id="KW-0808">Transferase</keyword>
<accession>A0A5A7Q267</accession>
<sequence length="200" mass="23288">MGNVLAIWETGESDSDHRELREHRAGTEEEGFQGVEFCQRAMSIGQAISKARNRHTIEIELNFQVRLTIHLFCQKDGQALMVKLIWDLTPNSESLWVKWVHEYYVKSETVWSYTLPVSASWQMRKIWKLRHDALRCIVPGVRPTWVVAGVFLRLYISADSTAPIADMGRVMMRVDYISEYIQTLFHRYVPLNYIDPALTL</sequence>
<dbReference type="AlphaFoldDB" id="A0A5A7Q267"/>
<dbReference type="EMBL" id="BKCP01005572">
    <property type="protein sequence ID" value="GER39001.1"/>
    <property type="molecule type" value="Genomic_DNA"/>
</dbReference>
<evidence type="ECO:0000313" key="1">
    <source>
        <dbReference type="EMBL" id="GER39001.1"/>
    </source>
</evidence>
<reference evidence="2" key="1">
    <citation type="journal article" date="2019" name="Curr. Biol.">
        <title>Genome Sequence of Striga asiatica Provides Insight into the Evolution of Plant Parasitism.</title>
        <authorList>
            <person name="Yoshida S."/>
            <person name="Kim S."/>
            <person name="Wafula E.K."/>
            <person name="Tanskanen J."/>
            <person name="Kim Y.M."/>
            <person name="Honaas L."/>
            <person name="Yang Z."/>
            <person name="Spallek T."/>
            <person name="Conn C.E."/>
            <person name="Ichihashi Y."/>
            <person name="Cheong K."/>
            <person name="Cui S."/>
            <person name="Der J.P."/>
            <person name="Gundlach H."/>
            <person name="Jiao Y."/>
            <person name="Hori C."/>
            <person name="Ishida J.K."/>
            <person name="Kasahara H."/>
            <person name="Kiba T."/>
            <person name="Kim M.S."/>
            <person name="Koo N."/>
            <person name="Laohavisit A."/>
            <person name="Lee Y.H."/>
            <person name="Lumba S."/>
            <person name="McCourt P."/>
            <person name="Mortimer J.C."/>
            <person name="Mutuku J.M."/>
            <person name="Nomura T."/>
            <person name="Sasaki-Sekimoto Y."/>
            <person name="Seto Y."/>
            <person name="Wang Y."/>
            <person name="Wakatake T."/>
            <person name="Sakakibara H."/>
            <person name="Demura T."/>
            <person name="Yamaguchi S."/>
            <person name="Yoneyama K."/>
            <person name="Manabe R.I."/>
            <person name="Nelson D.C."/>
            <person name="Schulman A.H."/>
            <person name="Timko M.P."/>
            <person name="dePamphilis C.W."/>
            <person name="Choi D."/>
            <person name="Shirasu K."/>
        </authorList>
    </citation>
    <scope>NUCLEOTIDE SEQUENCE [LARGE SCALE GENOMIC DNA]</scope>
    <source>
        <strain evidence="2">cv. UVA1</strain>
    </source>
</reference>